<accession>A0A2P7Z0Q8</accession>
<dbReference type="Pfam" id="PF00067">
    <property type="entry name" value="p450"/>
    <property type="match status" value="1"/>
</dbReference>
<dbReference type="Gene3D" id="1.10.630.10">
    <property type="entry name" value="Cytochrome P450"/>
    <property type="match status" value="1"/>
</dbReference>
<dbReference type="PRINTS" id="PR00385">
    <property type="entry name" value="P450"/>
</dbReference>
<dbReference type="STRING" id="40998.A0A2P7Z0Q8"/>
<dbReference type="GO" id="GO:0004497">
    <property type="term" value="F:monooxygenase activity"/>
    <property type="evidence" value="ECO:0007669"/>
    <property type="project" value="UniProtKB-KW"/>
</dbReference>
<evidence type="ECO:0000313" key="7">
    <source>
        <dbReference type="Proteomes" id="UP000243723"/>
    </source>
</evidence>
<evidence type="ECO:0000256" key="5">
    <source>
        <dbReference type="RuleBase" id="RU000461"/>
    </source>
</evidence>
<comment type="similarity">
    <text evidence="5">Belongs to the cytochrome P450 family.</text>
</comment>
<keyword evidence="4 5" id="KW-0349">Heme</keyword>
<keyword evidence="2 4" id="KW-0479">Metal-binding</keyword>
<comment type="cofactor">
    <cofactor evidence="1 4">
        <name>heme</name>
        <dbReference type="ChEBI" id="CHEBI:30413"/>
    </cofactor>
</comment>
<dbReference type="InterPro" id="IPR050121">
    <property type="entry name" value="Cytochrome_P450_monoxygenase"/>
</dbReference>
<evidence type="ECO:0000256" key="4">
    <source>
        <dbReference type="PIRSR" id="PIRSR602401-1"/>
    </source>
</evidence>
<protein>
    <submittedName>
        <fullName evidence="6">Isotrichodermin C-15 hydroxylase</fullName>
    </submittedName>
</protein>
<evidence type="ECO:0000256" key="3">
    <source>
        <dbReference type="ARBA" id="ARBA00023004"/>
    </source>
</evidence>
<comment type="caution">
    <text evidence="6">The sequence shown here is derived from an EMBL/GenBank/DDBJ whole genome shotgun (WGS) entry which is preliminary data.</text>
</comment>
<evidence type="ECO:0000313" key="6">
    <source>
        <dbReference type="EMBL" id="PSK41788.1"/>
    </source>
</evidence>
<organism evidence="6 7">
    <name type="scientific">Elsinoe australis</name>
    <dbReference type="NCBI Taxonomy" id="40998"/>
    <lineage>
        <taxon>Eukaryota</taxon>
        <taxon>Fungi</taxon>
        <taxon>Dikarya</taxon>
        <taxon>Ascomycota</taxon>
        <taxon>Pezizomycotina</taxon>
        <taxon>Dothideomycetes</taxon>
        <taxon>Dothideomycetidae</taxon>
        <taxon>Myriangiales</taxon>
        <taxon>Elsinoaceae</taxon>
        <taxon>Elsinoe</taxon>
    </lineage>
</organism>
<keyword evidence="5" id="KW-0560">Oxidoreductase</keyword>
<reference evidence="6 7" key="1">
    <citation type="submission" date="2017-05" db="EMBL/GenBank/DDBJ databases">
        <title>Draft genome sequence of Elsinoe australis.</title>
        <authorList>
            <person name="Cheng Q."/>
        </authorList>
    </citation>
    <scope>NUCLEOTIDE SEQUENCE [LARGE SCALE GENOMIC DNA]</scope>
    <source>
        <strain evidence="6 7">NL1</strain>
    </source>
</reference>
<dbReference type="PANTHER" id="PTHR24305:SF172">
    <property type="entry name" value="P450, PUTATIVE (EUROFUNG)-RELATED"/>
    <property type="match status" value="1"/>
</dbReference>
<feature type="binding site" description="axial binding residue" evidence="4">
    <location>
        <position position="460"/>
    </location>
    <ligand>
        <name>heme</name>
        <dbReference type="ChEBI" id="CHEBI:30413"/>
    </ligand>
    <ligandPart>
        <name>Fe</name>
        <dbReference type="ChEBI" id="CHEBI:18248"/>
    </ligandPart>
</feature>
<dbReference type="CDD" id="cd11061">
    <property type="entry name" value="CYP67-like"/>
    <property type="match status" value="1"/>
</dbReference>
<dbReference type="GO" id="GO:0016705">
    <property type="term" value="F:oxidoreductase activity, acting on paired donors, with incorporation or reduction of molecular oxygen"/>
    <property type="evidence" value="ECO:0007669"/>
    <property type="project" value="InterPro"/>
</dbReference>
<dbReference type="InterPro" id="IPR001128">
    <property type="entry name" value="Cyt_P450"/>
</dbReference>
<dbReference type="InterPro" id="IPR036396">
    <property type="entry name" value="Cyt_P450_sf"/>
</dbReference>
<evidence type="ECO:0000256" key="1">
    <source>
        <dbReference type="ARBA" id="ARBA00001971"/>
    </source>
</evidence>
<dbReference type="InterPro" id="IPR017972">
    <property type="entry name" value="Cyt_P450_CS"/>
</dbReference>
<dbReference type="PRINTS" id="PR00463">
    <property type="entry name" value="EP450I"/>
</dbReference>
<dbReference type="GO" id="GO:0005506">
    <property type="term" value="F:iron ion binding"/>
    <property type="evidence" value="ECO:0007669"/>
    <property type="project" value="InterPro"/>
</dbReference>
<dbReference type="Proteomes" id="UP000243723">
    <property type="component" value="Unassembled WGS sequence"/>
</dbReference>
<dbReference type="InterPro" id="IPR002401">
    <property type="entry name" value="Cyt_P450_E_grp-I"/>
</dbReference>
<dbReference type="PANTHER" id="PTHR24305">
    <property type="entry name" value="CYTOCHROME P450"/>
    <property type="match status" value="1"/>
</dbReference>
<name>A0A2P7Z0Q8_9PEZI</name>
<proteinExistence type="inferred from homology"/>
<dbReference type="AlphaFoldDB" id="A0A2P7Z0Q8"/>
<keyword evidence="3 4" id="KW-0408">Iron</keyword>
<dbReference type="SUPFAM" id="SSF48264">
    <property type="entry name" value="Cytochrome P450"/>
    <property type="match status" value="1"/>
</dbReference>
<dbReference type="EMBL" id="NHZQ01000342">
    <property type="protein sequence ID" value="PSK41788.1"/>
    <property type="molecule type" value="Genomic_DNA"/>
</dbReference>
<keyword evidence="7" id="KW-1185">Reference proteome</keyword>
<dbReference type="OrthoDB" id="2789670at2759"/>
<dbReference type="PROSITE" id="PS00086">
    <property type="entry name" value="CYTOCHROME_P450"/>
    <property type="match status" value="1"/>
</dbReference>
<evidence type="ECO:0000256" key="2">
    <source>
        <dbReference type="ARBA" id="ARBA00022723"/>
    </source>
</evidence>
<dbReference type="GO" id="GO:0020037">
    <property type="term" value="F:heme binding"/>
    <property type="evidence" value="ECO:0007669"/>
    <property type="project" value="InterPro"/>
</dbReference>
<sequence>MLGSAVLFALCGSAITYTIVSHVYAWGLDLKGLRKYPAFRTGAGLKNLVWIQEALRGFRSKTILEQHKKHPVLRIGPNSLSFSDPRAIKDIYGHGTPCLKDEFYTLTGGTHPHLADVVDKPHHAEKRKVLSSAYAIKNLETWEHKVAAMTRKLIVALDEACLSSEHASAAPEDLLDFRKWYHLFAIAAIANIGLSEDIGFLDRGSDLILSESLDGSKKEVSFRDCHWANLWLSPYLVWSYDWYHHLLAAAKILSPMYRRYGKLLNDWNGIVYNRATNRLKSYQRGEKGDDFFTSLMENKDGVPNNLEWGEIVAEISIMMNAGSDTTAIALTNLTLLLVQNPDCLQRLRAEIDEALDEDEVIAPYDKIKQLPYPRACIDEALRIWPPNSFSLPRRTPPEGAHIAGQWIPGNTSVSMSAYVVHHQEALFKDHDTFRPERWLGEEGKELQRYFVAFSTGARGCIGRNISYLEQMVAISSLIKRYEFALLSPGWQPWRRETTTLQVGPMPLRFWRRKGSL</sequence>
<keyword evidence="5" id="KW-0503">Monooxygenase</keyword>
<gene>
    <name evidence="6" type="ORF">B9Z65_9174</name>
</gene>